<dbReference type="InterPro" id="IPR044974">
    <property type="entry name" value="Disease_R_plants"/>
</dbReference>
<evidence type="ECO:0000256" key="2">
    <source>
        <dbReference type="ARBA" id="ARBA00022614"/>
    </source>
</evidence>
<evidence type="ECO:0000313" key="10">
    <source>
        <dbReference type="EMBL" id="KAG8369815.1"/>
    </source>
</evidence>
<organism evidence="10 11">
    <name type="scientific">Buddleja alternifolia</name>
    <dbReference type="NCBI Taxonomy" id="168488"/>
    <lineage>
        <taxon>Eukaryota</taxon>
        <taxon>Viridiplantae</taxon>
        <taxon>Streptophyta</taxon>
        <taxon>Embryophyta</taxon>
        <taxon>Tracheophyta</taxon>
        <taxon>Spermatophyta</taxon>
        <taxon>Magnoliopsida</taxon>
        <taxon>eudicotyledons</taxon>
        <taxon>Gunneridae</taxon>
        <taxon>Pentapetalae</taxon>
        <taxon>asterids</taxon>
        <taxon>lamiids</taxon>
        <taxon>Lamiales</taxon>
        <taxon>Scrophulariaceae</taxon>
        <taxon>Buddlejeae</taxon>
        <taxon>Buddleja</taxon>
    </lineage>
</organism>
<evidence type="ECO:0000256" key="5">
    <source>
        <dbReference type="ARBA" id="ARBA00022821"/>
    </source>
</evidence>
<dbReference type="InterPro" id="IPR036388">
    <property type="entry name" value="WH-like_DNA-bd_sf"/>
</dbReference>
<dbReference type="GO" id="GO:0051607">
    <property type="term" value="P:defense response to virus"/>
    <property type="evidence" value="ECO:0007669"/>
    <property type="project" value="UniProtKB-ARBA"/>
</dbReference>
<feature type="domain" description="Disease resistance protein winged helix" evidence="8">
    <location>
        <begin position="413"/>
        <end position="483"/>
    </location>
</feature>
<proteinExistence type="inferred from homology"/>
<dbReference type="InterPro" id="IPR042197">
    <property type="entry name" value="Apaf_helical"/>
</dbReference>
<protein>
    <submittedName>
        <fullName evidence="10">Uncharacterized protein</fullName>
    </submittedName>
</protein>
<dbReference type="InterPro" id="IPR032675">
    <property type="entry name" value="LRR_dom_sf"/>
</dbReference>
<dbReference type="GO" id="GO:0005524">
    <property type="term" value="F:ATP binding"/>
    <property type="evidence" value="ECO:0007669"/>
    <property type="project" value="UniProtKB-KW"/>
</dbReference>
<dbReference type="FunFam" id="1.10.10.10:FF:000322">
    <property type="entry name" value="Probable disease resistance protein At1g63360"/>
    <property type="match status" value="1"/>
</dbReference>
<dbReference type="GO" id="GO:0043531">
    <property type="term" value="F:ADP binding"/>
    <property type="evidence" value="ECO:0007669"/>
    <property type="project" value="InterPro"/>
</dbReference>
<dbReference type="Pfam" id="PF00931">
    <property type="entry name" value="NB-ARC"/>
    <property type="match status" value="1"/>
</dbReference>
<dbReference type="Gene3D" id="1.10.10.10">
    <property type="entry name" value="Winged helix-like DNA-binding domain superfamily/Winged helix DNA-binding domain"/>
    <property type="match status" value="1"/>
</dbReference>
<dbReference type="InterPro" id="IPR002182">
    <property type="entry name" value="NB-ARC"/>
</dbReference>
<feature type="domain" description="NB-ARC" evidence="7">
    <location>
        <begin position="155"/>
        <end position="323"/>
    </location>
</feature>
<dbReference type="InterPro" id="IPR055414">
    <property type="entry name" value="LRR_R13L4/SHOC2-like"/>
</dbReference>
<dbReference type="Gene3D" id="3.80.10.10">
    <property type="entry name" value="Ribonuclease Inhibitor"/>
    <property type="match status" value="1"/>
</dbReference>
<evidence type="ECO:0000259" key="9">
    <source>
        <dbReference type="Pfam" id="PF23598"/>
    </source>
</evidence>
<keyword evidence="4" id="KW-0547">Nucleotide-binding</keyword>
<comment type="similarity">
    <text evidence="1">Belongs to the disease resistance NB-LRR family.</text>
</comment>
<evidence type="ECO:0000259" key="7">
    <source>
        <dbReference type="Pfam" id="PF00931"/>
    </source>
</evidence>
<sequence>MTAVSAVAKRLDYLMLAEGAPARSEGDLRDGVLQLHSDLDRIEKFLSDTDATKHISEDFKKQVVQLSYEIEDAIESYAKSKWKPGAFRSSFWKCSAAMRLREAIQIFNRRMDELKHFVGAERVGTGESSSSNTTTSATNQRVDRDTIFVEMEEDKKILMQMLLHENPNLSVIAIIGMGGLGKTTLAQKLFNDSLSVQHFDCRSWANASSEFQARDILETILFSLCSGEISREKMADMETMQLIVQLYKVQKGKRYLVVLDDVWDIDAWDTIKIAFPNDRNGSRVVITTRRLDVARDIATFVHELCSLSEEKSWRLFNSKFGPDDLGMILTPEMTMIGREIVKLCEGHPLLITLVGGMLKGKTLGVWKEVLHNLPKDRGISSPLSILNLSYSYLPFHLKPCFLYLGHFQPYQDIPVEKLYLLWMAEGHISMTPLNNKPRMEVAEDYFNQLVDRSLVFMVEKNEQVTSARQRNQAYQLHDIIRDLSISKGNEEDFLGIIDFGHGNKISSKSRRVAIYLDKFKDKNEVLINIPEAKYIRSFLFFDTNDRRNTTWPREFSDLKEFQWTRVLDFNGLDVRVKKLPRGIEKLIYLRYLSFQRCYLQALPSSFSNFPFLETLDLRVRVSCIMTIPNILRKLSSLRHLYFPKSFRSDTKDKLNLDGLIKLEILENFHASICDARDLLQLQNLQVFTGIVDGNNMDLKITTSLMKRSNCLRKSSLVVKDFDCYSKQRIEIVEELLNCNGLHSLNIEGYLGKLPQHEAIGSNITELLFDGSEFNEDPMPIIGKLPNLDNLVLCNDAFVGKKMVCSESDFPRLTSLKLATLQSLGNGR</sequence>
<keyword evidence="3" id="KW-0677">Repeat</keyword>
<dbReference type="FunFam" id="3.40.50.300:FF:001091">
    <property type="entry name" value="Probable disease resistance protein At1g61300"/>
    <property type="match status" value="1"/>
</dbReference>
<dbReference type="Pfam" id="PF23559">
    <property type="entry name" value="WHD_DRP"/>
    <property type="match status" value="1"/>
</dbReference>
<dbReference type="SUPFAM" id="SSF52058">
    <property type="entry name" value="L domain-like"/>
    <property type="match status" value="1"/>
</dbReference>
<evidence type="ECO:0000313" key="11">
    <source>
        <dbReference type="Proteomes" id="UP000826271"/>
    </source>
</evidence>
<accession>A0AAV6WLP9</accession>
<evidence type="ECO:0000256" key="4">
    <source>
        <dbReference type="ARBA" id="ARBA00022741"/>
    </source>
</evidence>
<dbReference type="InterPro" id="IPR027417">
    <property type="entry name" value="P-loop_NTPase"/>
</dbReference>
<reference evidence="10" key="1">
    <citation type="submission" date="2019-10" db="EMBL/GenBank/DDBJ databases">
        <authorList>
            <person name="Zhang R."/>
            <person name="Pan Y."/>
            <person name="Wang J."/>
            <person name="Ma R."/>
            <person name="Yu S."/>
        </authorList>
    </citation>
    <scope>NUCLEOTIDE SEQUENCE</scope>
    <source>
        <strain evidence="10">LA-IB0</strain>
        <tissue evidence="10">Leaf</tissue>
    </source>
</reference>
<dbReference type="Gene3D" id="1.10.8.430">
    <property type="entry name" value="Helical domain of apoptotic protease-activating factors"/>
    <property type="match status" value="1"/>
</dbReference>
<keyword evidence="2" id="KW-0433">Leucine-rich repeat</keyword>
<evidence type="ECO:0000259" key="8">
    <source>
        <dbReference type="Pfam" id="PF23559"/>
    </source>
</evidence>
<dbReference type="PANTHER" id="PTHR23155:SF1205">
    <property type="entry name" value="DISEASE RESISTANCE PROTEIN RPM1"/>
    <property type="match status" value="1"/>
</dbReference>
<dbReference type="AlphaFoldDB" id="A0AAV6WLP9"/>
<dbReference type="Pfam" id="PF23598">
    <property type="entry name" value="LRR_14"/>
    <property type="match status" value="1"/>
</dbReference>
<evidence type="ECO:0000256" key="3">
    <source>
        <dbReference type="ARBA" id="ARBA00022737"/>
    </source>
</evidence>
<name>A0AAV6WLP9_9LAMI</name>
<dbReference type="Gene3D" id="3.40.50.300">
    <property type="entry name" value="P-loop containing nucleotide triphosphate hydrolases"/>
    <property type="match status" value="1"/>
</dbReference>
<keyword evidence="6" id="KW-0067">ATP-binding</keyword>
<dbReference type="PRINTS" id="PR00364">
    <property type="entry name" value="DISEASERSIST"/>
</dbReference>
<dbReference type="SUPFAM" id="SSF52540">
    <property type="entry name" value="P-loop containing nucleoside triphosphate hydrolases"/>
    <property type="match status" value="1"/>
</dbReference>
<dbReference type="GO" id="GO:0098542">
    <property type="term" value="P:defense response to other organism"/>
    <property type="evidence" value="ECO:0007669"/>
    <property type="project" value="TreeGrafter"/>
</dbReference>
<gene>
    <name evidence="10" type="ORF">BUALT_Bualt14G0053000</name>
</gene>
<dbReference type="EMBL" id="WHWC01000014">
    <property type="protein sequence ID" value="KAG8369815.1"/>
    <property type="molecule type" value="Genomic_DNA"/>
</dbReference>
<comment type="caution">
    <text evidence="10">The sequence shown here is derived from an EMBL/GenBank/DDBJ whole genome shotgun (WGS) entry which is preliminary data.</text>
</comment>
<dbReference type="Proteomes" id="UP000826271">
    <property type="component" value="Unassembled WGS sequence"/>
</dbReference>
<feature type="domain" description="Disease resistance R13L4/SHOC-2-like LRR" evidence="9">
    <location>
        <begin position="556"/>
        <end position="818"/>
    </location>
</feature>
<evidence type="ECO:0000256" key="1">
    <source>
        <dbReference type="ARBA" id="ARBA00008894"/>
    </source>
</evidence>
<keyword evidence="11" id="KW-1185">Reference proteome</keyword>
<evidence type="ECO:0000256" key="6">
    <source>
        <dbReference type="ARBA" id="ARBA00022840"/>
    </source>
</evidence>
<keyword evidence="5" id="KW-0611">Plant defense</keyword>
<dbReference type="PANTHER" id="PTHR23155">
    <property type="entry name" value="DISEASE RESISTANCE PROTEIN RP"/>
    <property type="match status" value="1"/>
</dbReference>
<dbReference type="InterPro" id="IPR058922">
    <property type="entry name" value="WHD_DRP"/>
</dbReference>